<comment type="caution">
    <text evidence="2">The sequence shown here is derived from an EMBL/GenBank/DDBJ whole genome shotgun (WGS) entry which is preliminary data.</text>
</comment>
<evidence type="ECO:0000313" key="3">
    <source>
        <dbReference type="Proteomes" id="UP001165444"/>
    </source>
</evidence>
<keyword evidence="2" id="KW-0032">Aminotransferase</keyword>
<organism evidence="2 3">
    <name type="scientific">Parabacteroides faecalis</name>
    <dbReference type="NCBI Taxonomy" id="2924040"/>
    <lineage>
        <taxon>Bacteria</taxon>
        <taxon>Pseudomonadati</taxon>
        <taxon>Bacteroidota</taxon>
        <taxon>Bacteroidia</taxon>
        <taxon>Bacteroidales</taxon>
        <taxon>Tannerellaceae</taxon>
        <taxon>Parabacteroides</taxon>
    </lineage>
</organism>
<dbReference type="Proteomes" id="UP001165444">
    <property type="component" value="Unassembled WGS sequence"/>
</dbReference>
<dbReference type="EC" id="2.6.1.85" evidence="2"/>
<dbReference type="InterPro" id="IPR005801">
    <property type="entry name" value="ADC_synthase"/>
</dbReference>
<accession>A0ABT0BY66</accession>
<dbReference type="PANTHER" id="PTHR11236:SF50">
    <property type="entry name" value="AMINODEOXYCHORISMATE SYNTHASE COMPONENT 1"/>
    <property type="match status" value="1"/>
</dbReference>
<reference evidence="2 3" key="1">
    <citation type="submission" date="2022-03" db="EMBL/GenBank/DDBJ databases">
        <title>Parabacteroides sp. nov. isolated from swine feces.</title>
        <authorList>
            <person name="Bak J.E."/>
        </authorList>
    </citation>
    <scope>NUCLEOTIDE SEQUENCE [LARGE SCALE GENOMIC DNA]</scope>
    <source>
        <strain evidence="2 3">AGMB00274</strain>
    </source>
</reference>
<dbReference type="Pfam" id="PF00425">
    <property type="entry name" value="Chorismate_bind"/>
    <property type="match status" value="1"/>
</dbReference>
<dbReference type="InterPro" id="IPR019999">
    <property type="entry name" value="Anth_synth_I-like"/>
</dbReference>
<dbReference type="RefSeq" id="WP_243323454.1">
    <property type="nucleotide sequence ID" value="NZ_JAKZMM010000006.1"/>
</dbReference>
<proteinExistence type="predicted"/>
<evidence type="ECO:0000313" key="2">
    <source>
        <dbReference type="EMBL" id="MCJ2379708.1"/>
    </source>
</evidence>
<dbReference type="PANTHER" id="PTHR11236">
    <property type="entry name" value="AMINOBENZOATE/ANTHRANILATE SYNTHASE"/>
    <property type="match status" value="1"/>
</dbReference>
<dbReference type="PRINTS" id="PR00095">
    <property type="entry name" value="ANTSNTHASEI"/>
</dbReference>
<sequence>MEWLSAEKTRQRMNDYGAKGIPFLCAVNYELTEGFVLPYPLEQKEVWWNMEGITNQPSFTTEKQGSYFRSLPMDEDSYAAKFRIARQGLLRGDSFLLNLTVATDLDTDFTLEEIFIRSRARYKLLVPDRFVCFSPETFVVLSDGKISSFPMKGTIRADIPNADHIILNDYKESAEHHTIVDLIRNDLNRVATDVRVERFRYIDRLVTNRGEILQVSSQVTGNLPEDYLSRLGDLIFDMLPAGSISGAPKAATVRIIREAEKEDRGFYTGIFGYFDGKSFRSAVMIRFIEQQGNRLRFRSGGGITVNSDCSAEYQEVLQKVYLPC</sequence>
<feature type="domain" description="Chorismate-utilising enzyme C-terminal" evidence="1">
    <location>
        <begin position="75"/>
        <end position="319"/>
    </location>
</feature>
<dbReference type="NCBIfam" id="NF005486">
    <property type="entry name" value="PRK07093.1"/>
    <property type="match status" value="1"/>
</dbReference>
<dbReference type="EMBL" id="JAKZMM010000006">
    <property type="protein sequence ID" value="MCJ2379708.1"/>
    <property type="molecule type" value="Genomic_DNA"/>
</dbReference>
<keyword evidence="3" id="KW-1185">Reference proteome</keyword>
<dbReference type="SUPFAM" id="SSF56322">
    <property type="entry name" value="ADC synthase"/>
    <property type="match status" value="1"/>
</dbReference>
<dbReference type="InterPro" id="IPR015890">
    <property type="entry name" value="Chorismate_C"/>
</dbReference>
<dbReference type="GO" id="GO:0046820">
    <property type="term" value="F:4-amino-4-deoxychorismate synthase activity"/>
    <property type="evidence" value="ECO:0007669"/>
    <property type="project" value="UniProtKB-EC"/>
</dbReference>
<name>A0ABT0BY66_9BACT</name>
<keyword evidence="2" id="KW-0808">Transferase</keyword>
<protein>
    <submittedName>
        <fullName evidence="2">Aminodeoxychorismate synthase component I</fullName>
        <ecNumber evidence="2">2.6.1.85</ecNumber>
    </submittedName>
</protein>
<dbReference type="Gene3D" id="3.60.120.10">
    <property type="entry name" value="Anthranilate synthase"/>
    <property type="match status" value="1"/>
</dbReference>
<gene>
    <name evidence="2" type="ORF">MUN53_03650</name>
</gene>
<evidence type="ECO:0000259" key="1">
    <source>
        <dbReference type="Pfam" id="PF00425"/>
    </source>
</evidence>